<evidence type="ECO:0000313" key="3">
    <source>
        <dbReference type="Proteomes" id="UP001519460"/>
    </source>
</evidence>
<proteinExistence type="predicted"/>
<evidence type="ECO:0000313" key="2">
    <source>
        <dbReference type="EMBL" id="KAK7499054.1"/>
    </source>
</evidence>
<dbReference type="EMBL" id="JACVVK020000046">
    <property type="protein sequence ID" value="KAK7499054.1"/>
    <property type="molecule type" value="Genomic_DNA"/>
</dbReference>
<sequence length="104" mass="12084">MVPLLRRATRSLCPSSSTKDSGKWNFAQTSTAIHNLQTFRQVPQLKFRDGDCGKRERAHKKERDWKNEHEQSKRATNSKRETQWCWAIPTGFASQCFYPALITV</sequence>
<accession>A0ABD0LHS6</accession>
<feature type="region of interest" description="Disordered" evidence="1">
    <location>
        <begin position="1"/>
        <end position="21"/>
    </location>
</feature>
<name>A0ABD0LHS6_9CAEN</name>
<protein>
    <submittedName>
        <fullName evidence="2">Uncharacterized protein</fullName>
    </submittedName>
</protein>
<dbReference type="AlphaFoldDB" id="A0ABD0LHS6"/>
<feature type="region of interest" description="Disordered" evidence="1">
    <location>
        <begin position="50"/>
        <end position="78"/>
    </location>
</feature>
<dbReference type="Proteomes" id="UP001519460">
    <property type="component" value="Unassembled WGS sequence"/>
</dbReference>
<organism evidence="2 3">
    <name type="scientific">Batillaria attramentaria</name>
    <dbReference type="NCBI Taxonomy" id="370345"/>
    <lineage>
        <taxon>Eukaryota</taxon>
        <taxon>Metazoa</taxon>
        <taxon>Spiralia</taxon>
        <taxon>Lophotrochozoa</taxon>
        <taxon>Mollusca</taxon>
        <taxon>Gastropoda</taxon>
        <taxon>Caenogastropoda</taxon>
        <taxon>Sorbeoconcha</taxon>
        <taxon>Cerithioidea</taxon>
        <taxon>Batillariidae</taxon>
        <taxon>Batillaria</taxon>
    </lineage>
</organism>
<gene>
    <name evidence="2" type="ORF">BaRGS_00009601</name>
</gene>
<comment type="caution">
    <text evidence="2">The sequence shown here is derived from an EMBL/GenBank/DDBJ whole genome shotgun (WGS) entry which is preliminary data.</text>
</comment>
<reference evidence="2 3" key="1">
    <citation type="journal article" date="2023" name="Sci. Data">
        <title>Genome assembly of the Korean intertidal mud-creeper Batillaria attramentaria.</title>
        <authorList>
            <person name="Patra A.K."/>
            <person name="Ho P.T."/>
            <person name="Jun S."/>
            <person name="Lee S.J."/>
            <person name="Kim Y."/>
            <person name="Won Y.J."/>
        </authorList>
    </citation>
    <scope>NUCLEOTIDE SEQUENCE [LARGE SCALE GENOMIC DNA]</scope>
    <source>
        <strain evidence="2">Wonlab-2016</strain>
    </source>
</reference>
<evidence type="ECO:0000256" key="1">
    <source>
        <dbReference type="SAM" id="MobiDB-lite"/>
    </source>
</evidence>
<keyword evidence="3" id="KW-1185">Reference proteome</keyword>